<dbReference type="SUPFAM" id="SSF48208">
    <property type="entry name" value="Six-hairpin glycosidases"/>
    <property type="match status" value="1"/>
</dbReference>
<accession>A0A369VTJ8</accession>
<dbReference type="InterPro" id="IPR012341">
    <property type="entry name" value="6hp_glycosidase-like_sf"/>
</dbReference>
<dbReference type="Pfam" id="PF01204">
    <property type="entry name" value="Trehalase"/>
    <property type="match status" value="1"/>
</dbReference>
<organism evidence="3 4">
    <name type="scientific">Sphingomonas aracearum</name>
    <dbReference type="NCBI Taxonomy" id="2283317"/>
    <lineage>
        <taxon>Bacteria</taxon>
        <taxon>Pseudomonadati</taxon>
        <taxon>Pseudomonadota</taxon>
        <taxon>Alphaproteobacteria</taxon>
        <taxon>Sphingomonadales</taxon>
        <taxon>Sphingomonadaceae</taxon>
        <taxon>Sphingomonas</taxon>
    </lineage>
</organism>
<dbReference type="PANTHER" id="PTHR23403">
    <property type="entry name" value="TREHALASE"/>
    <property type="match status" value="1"/>
</dbReference>
<evidence type="ECO:0000313" key="3">
    <source>
        <dbReference type="EMBL" id="RDE05169.1"/>
    </source>
</evidence>
<reference evidence="3 4" key="1">
    <citation type="submission" date="2018-07" db="EMBL/GenBank/DDBJ databases">
        <title>a novel species of Sphingomonas isolated from the rhizosphere soil of Araceae plant.</title>
        <authorList>
            <person name="Zhiyong W."/>
            <person name="Qinglan Z."/>
            <person name="Zhiwei F."/>
            <person name="Ding X."/>
            <person name="Gejiao W."/>
            <person name="Shixue Z."/>
        </authorList>
    </citation>
    <scope>NUCLEOTIDE SEQUENCE [LARGE SCALE GENOMIC DNA]</scope>
    <source>
        <strain evidence="3 4">WZY 27</strain>
    </source>
</reference>
<dbReference type="AlphaFoldDB" id="A0A369VTJ8"/>
<dbReference type="InterPro" id="IPR018232">
    <property type="entry name" value="Glyco_hydro_37_CS"/>
</dbReference>
<gene>
    <name evidence="3" type="ORF">DVW87_07780</name>
</gene>
<keyword evidence="1" id="KW-0378">Hydrolase</keyword>
<dbReference type="Proteomes" id="UP000253918">
    <property type="component" value="Unassembled WGS sequence"/>
</dbReference>
<comment type="caution">
    <text evidence="3">The sequence shown here is derived from an EMBL/GenBank/DDBJ whole genome shotgun (WGS) entry which is preliminary data.</text>
</comment>
<sequence>MWRWTAAVAWPGLLAADLPPRELPPSERFPGLFAAVQERALFPDSKTFADAVPRGPAARILAEWRGRSWSDQGLRAFVLANFDVPQSVSAPPPELRRLPLPQHIAALWPQLTRRVTEVPDGGTALPLPKPFVVPGGRFRELYYWDSYFTMLGLRRDGRQDMVEAMIDDFASLIDRYGRIPNGTRSYYLSRSQPPVFYLMVQLSSDRTALKRRNDGLRAEHRFWMAGEAGMPVGGASRRVVRLPDGAVLNRYWDDRPAPRDESWREDVALARATPQRAAPELWRDLRAAAESGWDFSSRWLGDGRTLGTIRTTRFLPVDLNSLMFGMEQAIAANCRTLADDPCVREFRARAAARQRAIGRYLWSPAGFYADYDIDARQPSAARTAAMAFPLFVGAADPARAKATAAAMKPLIGTGGLATTMERTGQQWDAPNGWAPLQWVAVEGLGRYRMAKPAARIATAWLSTVSREYCASGRLLEKYDVVERRAGGGGEYATQDGFGWTNGVARSFMDRWPGAVQRCAAPDRTALVSSRRGAPFPTGRPFR</sequence>
<protein>
    <submittedName>
        <fullName evidence="3">Alpha,alpha-trehalase TreF</fullName>
    </submittedName>
</protein>
<dbReference type="PANTHER" id="PTHR23403:SF1">
    <property type="entry name" value="TREHALASE"/>
    <property type="match status" value="1"/>
</dbReference>
<dbReference type="PRINTS" id="PR00744">
    <property type="entry name" value="GLHYDRLASE37"/>
</dbReference>
<keyword evidence="4" id="KW-1185">Reference proteome</keyword>
<evidence type="ECO:0000313" key="4">
    <source>
        <dbReference type="Proteomes" id="UP000253918"/>
    </source>
</evidence>
<dbReference type="InterPro" id="IPR008928">
    <property type="entry name" value="6-hairpin_glycosidase_sf"/>
</dbReference>
<evidence type="ECO:0000256" key="2">
    <source>
        <dbReference type="ARBA" id="ARBA00023295"/>
    </source>
</evidence>
<dbReference type="NCBIfam" id="NF009773">
    <property type="entry name" value="PRK13270.1"/>
    <property type="match status" value="1"/>
</dbReference>
<proteinExistence type="predicted"/>
<dbReference type="OrthoDB" id="106887at2"/>
<dbReference type="EMBL" id="QQNB01000002">
    <property type="protein sequence ID" value="RDE05169.1"/>
    <property type="molecule type" value="Genomic_DNA"/>
</dbReference>
<dbReference type="GO" id="GO:0005993">
    <property type="term" value="P:trehalose catabolic process"/>
    <property type="evidence" value="ECO:0007669"/>
    <property type="project" value="TreeGrafter"/>
</dbReference>
<dbReference type="Gene3D" id="1.50.10.10">
    <property type="match status" value="1"/>
</dbReference>
<keyword evidence="2" id="KW-0326">Glycosidase</keyword>
<dbReference type="PROSITE" id="PS00927">
    <property type="entry name" value="TREHALASE_1"/>
    <property type="match status" value="1"/>
</dbReference>
<dbReference type="InterPro" id="IPR001661">
    <property type="entry name" value="Glyco_hydro_37"/>
</dbReference>
<dbReference type="PROSITE" id="PS00928">
    <property type="entry name" value="TREHALASE_2"/>
    <property type="match status" value="1"/>
</dbReference>
<evidence type="ECO:0000256" key="1">
    <source>
        <dbReference type="ARBA" id="ARBA00022801"/>
    </source>
</evidence>
<dbReference type="GO" id="GO:0004555">
    <property type="term" value="F:alpha,alpha-trehalase activity"/>
    <property type="evidence" value="ECO:0007669"/>
    <property type="project" value="InterPro"/>
</dbReference>
<dbReference type="RefSeq" id="WP_114687240.1">
    <property type="nucleotide sequence ID" value="NZ_QQNB01000002.1"/>
</dbReference>
<name>A0A369VTJ8_9SPHN</name>